<feature type="compositionally biased region" description="Polar residues" evidence="1">
    <location>
        <begin position="989"/>
        <end position="999"/>
    </location>
</feature>
<feature type="region of interest" description="Disordered" evidence="1">
    <location>
        <begin position="449"/>
        <end position="576"/>
    </location>
</feature>
<feature type="compositionally biased region" description="Pro residues" evidence="1">
    <location>
        <begin position="37"/>
        <end position="46"/>
    </location>
</feature>
<feature type="compositionally biased region" description="Polar residues" evidence="1">
    <location>
        <begin position="787"/>
        <end position="797"/>
    </location>
</feature>
<feature type="region of interest" description="Disordered" evidence="1">
    <location>
        <begin position="1093"/>
        <end position="1119"/>
    </location>
</feature>
<evidence type="ECO:0000256" key="1">
    <source>
        <dbReference type="SAM" id="MobiDB-lite"/>
    </source>
</evidence>
<protein>
    <submittedName>
        <fullName evidence="2">Uncharacterized protein</fullName>
    </submittedName>
</protein>
<name>A0A7R9XV88_9VIRI</name>
<feature type="compositionally biased region" description="Low complexity" evidence="1">
    <location>
        <begin position="1035"/>
        <end position="1063"/>
    </location>
</feature>
<dbReference type="EMBL" id="HBDZ01001388">
    <property type="protein sequence ID" value="CAD8229685.1"/>
    <property type="molecule type" value="Transcribed_RNA"/>
</dbReference>
<feature type="region of interest" description="Disordered" evidence="1">
    <location>
        <begin position="588"/>
        <end position="633"/>
    </location>
</feature>
<organism evidence="2">
    <name type="scientific">Prasinoderma coloniale</name>
    <dbReference type="NCBI Taxonomy" id="156133"/>
    <lineage>
        <taxon>Eukaryota</taxon>
        <taxon>Viridiplantae</taxon>
        <taxon>Prasinodermophyta</taxon>
        <taxon>Prasinodermophyceae</taxon>
        <taxon>Prasinodermales</taxon>
        <taxon>Prasinodermaceae</taxon>
        <taxon>Prasinoderma</taxon>
    </lineage>
</organism>
<feature type="compositionally biased region" description="Basic and acidic residues" evidence="1">
    <location>
        <begin position="331"/>
        <end position="340"/>
    </location>
</feature>
<feature type="compositionally biased region" description="Polar residues" evidence="1">
    <location>
        <begin position="952"/>
        <end position="972"/>
    </location>
</feature>
<feature type="compositionally biased region" description="Polar residues" evidence="1">
    <location>
        <begin position="554"/>
        <end position="569"/>
    </location>
</feature>
<evidence type="ECO:0000313" key="2">
    <source>
        <dbReference type="EMBL" id="CAD8229685.1"/>
    </source>
</evidence>
<feature type="compositionally biased region" description="Low complexity" evidence="1">
    <location>
        <begin position="152"/>
        <end position="164"/>
    </location>
</feature>
<dbReference type="AlphaFoldDB" id="A0A7R9XV88"/>
<feature type="compositionally biased region" description="Low complexity" evidence="1">
    <location>
        <begin position="593"/>
        <end position="616"/>
    </location>
</feature>
<feature type="compositionally biased region" description="Low complexity" evidence="1">
    <location>
        <begin position="677"/>
        <end position="696"/>
    </location>
</feature>
<feature type="compositionally biased region" description="Basic and acidic residues" evidence="1">
    <location>
        <begin position="1000"/>
        <end position="1010"/>
    </location>
</feature>
<feature type="region of interest" description="Disordered" evidence="1">
    <location>
        <begin position="781"/>
        <end position="837"/>
    </location>
</feature>
<feature type="compositionally biased region" description="Basic and acidic residues" evidence="1">
    <location>
        <begin position="530"/>
        <end position="552"/>
    </location>
</feature>
<feature type="region of interest" description="Disordered" evidence="1">
    <location>
        <begin position="655"/>
        <end position="748"/>
    </location>
</feature>
<feature type="region of interest" description="Disordered" evidence="1">
    <location>
        <begin position="1035"/>
        <end position="1066"/>
    </location>
</feature>
<feature type="compositionally biased region" description="Polar residues" evidence="1">
    <location>
        <begin position="66"/>
        <end position="75"/>
    </location>
</feature>
<feature type="compositionally biased region" description="Polar residues" evidence="1">
    <location>
        <begin position="655"/>
        <end position="665"/>
    </location>
</feature>
<feature type="region of interest" description="Disordered" evidence="1">
    <location>
        <begin position="1"/>
        <end position="218"/>
    </location>
</feature>
<feature type="compositionally biased region" description="Polar residues" evidence="1">
    <location>
        <begin position="518"/>
        <end position="527"/>
    </location>
</feature>
<sequence>MGVCSSKQHAVQRRMAAATQLPARSREAEGVAGPAVLPLPLPPPSSPLSAASEEAARVCGARSKTDAGTSSTTVAPTFVLPSDWCEDNNTREQASESTKSAGDDCVLVDRPEDEEAAGTSASAELENVSASGDDVPRQLETIGEPVPQSSTAEMQPQPQAAHEAAPPPDSGEAAQNAPVEASAKCDDVSTLSDIDRQRDGGESGHVLPRETHKDAPQRLSLASDEAPAETEAVRAHLRSFGVAPGLVDAVLKAGYDIMDDVAVFSDADIVEVERYTEVSIPPGHRRRLLRAAGALTAKELQRRELLPDAMMPSASDSDDTEPSDTSEQDEGCTHANDESAHGGGGNPVTIDIEGIDEGTNARGILHPQHLESKHVELQAPQLSSSIEEATPCAPASLSSTVGSECSLPGVSESLPLEIAQSGTHIGVLSLRCVHADDDMCVFASVDQSTTGETLPASHVSGPPTAGARESPNRARGELLMRTARTRPPAQSESPALIPPQVGGSPSPPVEVIAIPSAPSVTQVSPSPSKLELHQRNTTDHAGGENDLQERDATGSPQGIASNGDTSATISDALRGGQVNRARGELLARTGGRASSPALPSTTFTSAPSPASKASSPRLTASDPRVATAMPQAEAESEEHIVGIIDEAFAALGSPVRTTSPVATSSLRRRIDTSSAGPTSDPDQVSDSDTSSQSGVDASSSKRDKDARAAVGINETNAGAESVDTGSCAETAPSPRAKGGDERSPTTTSVCASMDCKRETLSLSTADIVWRDMLASAEDRVLRESKDAQQGANETARSVTPKDASMPEAARAALRKLRQTRRPASAAPRLRASQGVKAAASAGKTAGGLARARSSANAAVAACLTRASPYARSRAVRPASAAARLTQATPWGHAPRSGALLRTPSLKRTAASASQPLARRSAKSWVSSKAPRSAGIARATGALLSQPAPRSQGIITRTEGTASSGLCSSPYTSSEEDACARATPRASVQLAPSRQRCAQQTDKDRLQKDRAPTPLLDPAERARAALVPLAPVTPAQAGGAVSCSGSRPASVSSSASLSRPRTPAEASEISEHALAQVAQLQLLGKRLQRRVSRRATAASCRRSTTSDPGAPACASDDASDAVATRRPRGVVVASGSAAAWMGDKLRLQSTLEVREAVERRVLALKAQVEAVASA</sequence>
<proteinExistence type="predicted"/>
<feature type="region of interest" description="Disordered" evidence="1">
    <location>
        <begin position="300"/>
        <end position="353"/>
    </location>
</feature>
<reference evidence="2" key="1">
    <citation type="submission" date="2021-01" db="EMBL/GenBank/DDBJ databases">
        <authorList>
            <person name="Corre E."/>
            <person name="Pelletier E."/>
            <person name="Niang G."/>
            <person name="Scheremetjew M."/>
            <person name="Finn R."/>
            <person name="Kale V."/>
            <person name="Holt S."/>
            <person name="Cochrane G."/>
            <person name="Meng A."/>
            <person name="Brown T."/>
            <person name="Cohen L."/>
        </authorList>
    </citation>
    <scope>NUCLEOTIDE SEQUENCE</scope>
    <source>
        <strain evidence="2">CCMP1413</strain>
    </source>
</reference>
<feature type="compositionally biased region" description="Basic and acidic residues" evidence="1">
    <location>
        <begin position="183"/>
        <end position="216"/>
    </location>
</feature>
<feature type="compositionally biased region" description="Acidic residues" evidence="1">
    <location>
        <begin position="316"/>
        <end position="330"/>
    </location>
</feature>
<accession>A0A7R9XV88</accession>
<gene>
    <name evidence="2" type="ORF">PCOL08062_LOCUS1108</name>
</gene>
<feature type="region of interest" description="Disordered" evidence="1">
    <location>
        <begin position="886"/>
        <end position="1015"/>
    </location>
</feature>
<feature type="compositionally biased region" description="Low complexity" evidence="1">
    <location>
        <begin position="821"/>
        <end position="837"/>
    </location>
</feature>